<dbReference type="AlphaFoldDB" id="A0A9X1BAY1"/>
<protein>
    <recommendedName>
        <fullName evidence="3">Transporter</fullName>
    </recommendedName>
</protein>
<dbReference type="Proteomes" id="UP001138802">
    <property type="component" value="Unassembled WGS sequence"/>
</dbReference>
<accession>A0A9X1BAY1</accession>
<dbReference type="EMBL" id="NRSD01000027">
    <property type="protein sequence ID" value="MBK1646518.1"/>
    <property type="molecule type" value="Genomic_DNA"/>
</dbReference>
<comment type="caution">
    <text evidence="1">The sequence shown here is derived from an EMBL/GenBank/DDBJ whole genome shotgun (WGS) entry which is preliminary data.</text>
</comment>
<evidence type="ECO:0000313" key="1">
    <source>
        <dbReference type="EMBL" id="MBK1646518.1"/>
    </source>
</evidence>
<reference evidence="1 2" key="1">
    <citation type="journal article" date="2020" name="Microorganisms">
        <title>Osmotic Adaptation and Compatible Solute Biosynthesis of Phototrophic Bacteria as Revealed from Genome Analyses.</title>
        <authorList>
            <person name="Imhoff J.F."/>
            <person name="Rahn T."/>
            <person name="Kunzel S."/>
            <person name="Keller A."/>
            <person name="Neulinger S.C."/>
        </authorList>
    </citation>
    <scope>NUCLEOTIDE SEQUENCE [LARGE SCALE GENOMIC DNA]</scope>
    <source>
        <strain evidence="1 2">DSM 21303</strain>
    </source>
</reference>
<dbReference type="RefSeq" id="WP_200389340.1">
    <property type="nucleotide sequence ID" value="NZ_NRSD01000027.1"/>
</dbReference>
<proteinExistence type="predicted"/>
<organism evidence="1 2">
    <name type="scientific">Thiocapsa imhoffii</name>
    <dbReference type="NCBI Taxonomy" id="382777"/>
    <lineage>
        <taxon>Bacteria</taxon>
        <taxon>Pseudomonadati</taxon>
        <taxon>Pseudomonadota</taxon>
        <taxon>Gammaproteobacteria</taxon>
        <taxon>Chromatiales</taxon>
        <taxon>Chromatiaceae</taxon>
        <taxon>Thiocapsa</taxon>
    </lineage>
</organism>
<keyword evidence="2" id="KW-1185">Reference proteome</keyword>
<name>A0A9X1BAY1_9GAMM</name>
<gene>
    <name evidence="1" type="ORF">CKO25_18085</name>
</gene>
<evidence type="ECO:0000313" key="2">
    <source>
        <dbReference type="Proteomes" id="UP001138802"/>
    </source>
</evidence>
<sequence length="283" mass="30565">MVEIDELAAERALERTLQAEGAFLLGPGRFLVEPYFNYTRRENTVPTLVEADGFLAARNVEVNQNEYDAGVRILAGLPFNSQLELTVPYRWVEQSVNEPVGLNGVRSRGNSGNSIGDVRIGLATTLLRESGWKPDLVGRVTWNTGSGDRFSSGVPLGIGYQDVRVGLTALKRQDPLVFTANLNYTYTFEKDSVQPGDAWGFTLGTSLAASPDTALSLALIQSFSSETRLNGHNIPGSDQVSSILAIGASSIVARRTLLAFTLGVGLTDDAPDYLINVALPIQF</sequence>
<evidence type="ECO:0008006" key="3">
    <source>
        <dbReference type="Google" id="ProtNLM"/>
    </source>
</evidence>